<reference evidence="2 3" key="1">
    <citation type="submission" date="2015-09" db="EMBL/GenBank/DDBJ databases">
        <title>Identification and resolution of microdiversity through metagenomic sequencing of parallel consortia.</title>
        <authorList>
            <person name="Nelson W.C."/>
            <person name="Romine M.F."/>
            <person name="Lindemann S.R."/>
        </authorList>
    </citation>
    <scope>NUCLEOTIDE SEQUENCE [LARGE SCALE GENOMIC DNA]</scope>
    <source>
        <strain evidence="2">Ana</strain>
    </source>
</reference>
<sequence length="58" mass="6235">MMDKSILSLIILGIALAIVHVPHMSIMVGIIVFLLIVTTKLLWGALTSYSSSANAPRL</sequence>
<protein>
    <submittedName>
        <fullName evidence="2">Uncharacterized protein</fullName>
    </submittedName>
</protein>
<keyword evidence="1" id="KW-1133">Transmembrane helix</keyword>
<dbReference type="AlphaFoldDB" id="A0A0P8C5F0"/>
<comment type="caution">
    <text evidence="2">The sequence shown here is derived from an EMBL/GenBank/DDBJ whole genome shotgun (WGS) entry which is preliminary data.</text>
</comment>
<keyword evidence="1" id="KW-0472">Membrane</keyword>
<proteinExistence type="predicted"/>
<evidence type="ECO:0000313" key="2">
    <source>
        <dbReference type="EMBL" id="KPQ36947.1"/>
    </source>
</evidence>
<dbReference type="Proteomes" id="UP000050465">
    <property type="component" value="Unassembled WGS sequence"/>
</dbReference>
<name>A0A0P8C5F0_9CYAN</name>
<feature type="transmembrane region" description="Helical" evidence="1">
    <location>
        <begin position="27"/>
        <end position="49"/>
    </location>
</feature>
<gene>
    <name evidence="2" type="ORF">HLUCCA11_03260</name>
</gene>
<evidence type="ECO:0000256" key="1">
    <source>
        <dbReference type="SAM" id="Phobius"/>
    </source>
</evidence>
<dbReference type="EMBL" id="LJZR01000003">
    <property type="protein sequence ID" value="KPQ36947.1"/>
    <property type="molecule type" value="Genomic_DNA"/>
</dbReference>
<organism evidence="2 3">
    <name type="scientific">Phormidesmis priestleyi Ana</name>
    <dbReference type="NCBI Taxonomy" id="1666911"/>
    <lineage>
        <taxon>Bacteria</taxon>
        <taxon>Bacillati</taxon>
        <taxon>Cyanobacteriota</taxon>
        <taxon>Cyanophyceae</taxon>
        <taxon>Leptolyngbyales</taxon>
        <taxon>Leptolyngbyaceae</taxon>
        <taxon>Phormidesmis</taxon>
    </lineage>
</organism>
<keyword evidence="1" id="KW-0812">Transmembrane</keyword>
<evidence type="ECO:0000313" key="3">
    <source>
        <dbReference type="Proteomes" id="UP000050465"/>
    </source>
</evidence>
<accession>A0A0P8C5F0</accession>